<organism evidence="3 4">
    <name type="scientific">Anabas testudineus</name>
    <name type="common">Climbing perch</name>
    <name type="synonym">Anthias testudineus</name>
    <dbReference type="NCBI Taxonomy" id="64144"/>
    <lineage>
        <taxon>Eukaryota</taxon>
        <taxon>Metazoa</taxon>
        <taxon>Chordata</taxon>
        <taxon>Craniata</taxon>
        <taxon>Vertebrata</taxon>
        <taxon>Euteleostomi</taxon>
        <taxon>Actinopterygii</taxon>
        <taxon>Neopterygii</taxon>
        <taxon>Teleostei</taxon>
        <taxon>Neoteleostei</taxon>
        <taxon>Acanthomorphata</taxon>
        <taxon>Anabantaria</taxon>
        <taxon>Anabantiformes</taxon>
        <taxon>Anabantoidei</taxon>
        <taxon>Anabantidae</taxon>
        <taxon>Anabas</taxon>
    </lineage>
</organism>
<evidence type="ECO:0000313" key="3">
    <source>
        <dbReference type="Ensembl" id="ENSATEP00000072319.1"/>
    </source>
</evidence>
<evidence type="ECO:0000313" key="4">
    <source>
        <dbReference type="Proteomes" id="UP000265040"/>
    </source>
</evidence>
<keyword evidence="1" id="KW-0732">Signal</keyword>
<reference evidence="3" key="2">
    <citation type="submission" date="2025-08" db="UniProtKB">
        <authorList>
            <consortium name="Ensembl"/>
        </authorList>
    </citation>
    <scope>IDENTIFICATION</scope>
</reference>
<dbReference type="AlphaFoldDB" id="A0AAQ6IBL0"/>
<proteinExistence type="predicted"/>
<reference evidence="3 4" key="1">
    <citation type="submission" date="2021-04" db="EMBL/GenBank/DDBJ databases">
        <authorList>
            <consortium name="Wellcome Sanger Institute Data Sharing"/>
        </authorList>
    </citation>
    <scope>NUCLEOTIDE SEQUENCE [LARGE SCALE GENOMIC DNA]</scope>
</reference>
<dbReference type="InterPro" id="IPR033760">
    <property type="entry name" value="Integrin_beta_N"/>
</dbReference>
<evidence type="ECO:0000259" key="2">
    <source>
        <dbReference type="Pfam" id="PF17205"/>
    </source>
</evidence>
<sequence>MLLCPICLVGLQTACSVIQIPCCLQKEFLSLYVSYRKSCGECLAAGPHCAWCTEEVRRLRLFSKEIRLFGTMK</sequence>
<feature type="domain" description="Integrin beta N-terminal" evidence="2">
    <location>
        <begin position="37"/>
        <end position="56"/>
    </location>
</feature>
<dbReference type="Gene3D" id="3.30.1680.10">
    <property type="entry name" value="ligand-binding face of the semaphorins, domain 2"/>
    <property type="match status" value="1"/>
</dbReference>
<feature type="signal peptide" evidence="1">
    <location>
        <begin position="1"/>
        <end position="16"/>
    </location>
</feature>
<keyword evidence="4" id="KW-1185">Reference proteome</keyword>
<dbReference type="Ensembl" id="ENSATET00000075295.1">
    <property type="protein sequence ID" value="ENSATEP00000072319.1"/>
    <property type="gene ID" value="ENSATEG00000031598.1"/>
</dbReference>
<accession>A0AAQ6IBL0</accession>
<feature type="chain" id="PRO_5043501711" description="Integrin beta N-terminal domain-containing protein" evidence="1">
    <location>
        <begin position="17"/>
        <end position="73"/>
    </location>
</feature>
<protein>
    <recommendedName>
        <fullName evidence="2">Integrin beta N-terminal domain-containing protein</fullName>
    </recommendedName>
</protein>
<reference evidence="3" key="3">
    <citation type="submission" date="2025-09" db="UniProtKB">
        <authorList>
            <consortium name="Ensembl"/>
        </authorList>
    </citation>
    <scope>IDENTIFICATION</scope>
</reference>
<dbReference type="Proteomes" id="UP000265040">
    <property type="component" value="Chromosome 2"/>
</dbReference>
<dbReference type="Pfam" id="PF17205">
    <property type="entry name" value="PSI_integrin"/>
    <property type="match status" value="1"/>
</dbReference>
<evidence type="ECO:0000256" key="1">
    <source>
        <dbReference type="SAM" id="SignalP"/>
    </source>
</evidence>
<name>A0AAQ6IBL0_ANATE</name>
<dbReference type="SUPFAM" id="SSF103575">
    <property type="entry name" value="Plexin repeat"/>
    <property type="match status" value="1"/>
</dbReference>